<keyword evidence="5 7" id="KW-0697">Rotamase</keyword>
<accession>A0ABR4BMP2</accession>
<evidence type="ECO:0000256" key="6">
    <source>
        <dbReference type="ARBA" id="ARBA00023235"/>
    </source>
</evidence>
<evidence type="ECO:0000256" key="4">
    <source>
        <dbReference type="ARBA" id="ARBA00011865"/>
    </source>
</evidence>
<feature type="region of interest" description="Disordered" evidence="8">
    <location>
        <begin position="245"/>
        <end position="438"/>
    </location>
</feature>
<dbReference type="PANTHER" id="PTHR43811:SF19">
    <property type="entry name" value="39 KDA FK506-BINDING NUCLEAR PROTEIN"/>
    <property type="match status" value="1"/>
</dbReference>
<feature type="compositionally biased region" description="Acidic residues" evidence="8">
    <location>
        <begin position="177"/>
        <end position="194"/>
    </location>
</feature>
<dbReference type="Pfam" id="PF00254">
    <property type="entry name" value="FKBP_C"/>
    <property type="match status" value="1"/>
</dbReference>
<feature type="compositionally biased region" description="Acidic residues" evidence="8">
    <location>
        <begin position="252"/>
        <end position="281"/>
    </location>
</feature>
<evidence type="ECO:0000256" key="3">
    <source>
        <dbReference type="ARBA" id="ARBA00007838"/>
    </source>
</evidence>
<dbReference type="PIRSF" id="PIRSF001473">
    <property type="entry name" value="FK506-bp_FPR3"/>
    <property type="match status" value="1"/>
</dbReference>
<comment type="caution">
    <text evidence="10">The sequence shown here is derived from an EMBL/GenBank/DDBJ whole genome shotgun (WGS) entry which is preliminary data.</text>
</comment>
<dbReference type="InterPro" id="IPR046357">
    <property type="entry name" value="PPIase_dom_sf"/>
</dbReference>
<evidence type="ECO:0000256" key="1">
    <source>
        <dbReference type="ARBA" id="ARBA00000971"/>
    </source>
</evidence>
<dbReference type="PANTHER" id="PTHR43811">
    <property type="entry name" value="FKBP-TYPE PEPTIDYL-PROLYL CIS-TRANS ISOMERASE FKPA"/>
    <property type="match status" value="1"/>
</dbReference>
<name>A0ABR4BMP2_9LECA</name>
<feature type="compositionally biased region" description="Acidic residues" evidence="8">
    <location>
        <begin position="94"/>
        <end position="112"/>
    </location>
</feature>
<feature type="compositionally biased region" description="Basic and acidic residues" evidence="8">
    <location>
        <begin position="372"/>
        <end position="381"/>
    </location>
</feature>
<evidence type="ECO:0000259" key="9">
    <source>
        <dbReference type="PROSITE" id="PS50059"/>
    </source>
</evidence>
<comment type="function">
    <text evidence="2">PPIase that acts as a histone chaperone. Histone proline isomerase that increases the rate of cis-trans isomerization at prolines on the histone H3 N-terminal tail. Proline isomerization influences H3 methylation thereby regulating gene expression.</text>
</comment>
<comment type="catalytic activity">
    <reaction evidence="1 7">
        <text>[protein]-peptidylproline (omega=180) = [protein]-peptidylproline (omega=0)</text>
        <dbReference type="Rhea" id="RHEA:16237"/>
        <dbReference type="Rhea" id="RHEA-COMP:10747"/>
        <dbReference type="Rhea" id="RHEA-COMP:10748"/>
        <dbReference type="ChEBI" id="CHEBI:83833"/>
        <dbReference type="ChEBI" id="CHEBI:83834"/>
        <dbReference type="EC" id="5.2.1.8"/>
    </reaction>
</comment>
<feature type="domain" description="PPIase FKBP-type" evidence="9">
    <location>
        <begin position="460"/>
        <end position="546"/>
    </location>
</feature>
<dbReference type="InterPro" id="IPR001179">
    <property type="entry name" value="PPIase_FKBP_dom"/>
</dbReference>
<dbReference type="PROSITE" id="PS50059">
    <property type="entry name" value="FKBP_PPIASE"/>
    <property type="match status" value="1"/>
</dbReference>
<reference evidence="10 11" key="1">
    <citation type="submission" date="2024-09" db="EMBL/GenBank/DDBJ databases">
        <title>Rethinking Asexuality: The Enigmatic Case of Functional Sexual Genes in Lepraria (Stereocaulaceae).</title>
        <authorList>
            <person name="Doellman M."/>
            <person name="Sun Y."/>
            <person name="Barcenas-Pena A."/>
            <person name="Lumbsch H.T."/>
            <person name="Grewe F."/>
        </authorList>
    </citation>
    <scope>NUCLEOTIDE SEQUENCE [LARGE SCALE GENOMIC DNA]</scope>
    <source>
        <strain evidence="10 11">Grewe 0041</strain>
    </source>
</reference>
<dbReference type="InterPro" id="IPR023566">
    <property type="entry name" value="PPIase_Fpr3/Fpr4-like"/>
</dbReference>
<feature type="region of interest" description="Disordered" evidence="8">
    <location>
        <begin position="42"/>
        <end position="194"/>
    </location>
</feature>
<feature type="compositionally biased region" description="Basic and acidic residues" evidence="8">
    <location>
        <begin position="416"/>
        <end position="432"/>
    </location>
</feature>
<keyword evidence="11" id="KW-1185">Reference proteome</keyword>
<dbReference type="EC" id="5.2.1.8" evidence="7"/>
<dbReference type="Proteomes" id="UP001590951">
    <property type="component" value="Unassembled WGS sequence"/>
</dbReference>
<dbReference type="Gene3D" id="2.60.120.340">
    <property type="entry name" value="Nucleoplasmin core domain"/>
    <property type="match status" value="1"/>
</dbReference>
<comment type="subunit">
    <text evidence="4">Binds to histones H3 and H4.</text>
</comment>
<feature type="compositionally biased region" description="Basic and acidic residues" evidence="8">
    <location>
        <begin position="164"/>
        <end position="176"/>
    </location>
</feature>
<evidence type="ECO:0000313" key="10">
    <source>
        <dbReference type="EMBL" id="KAL2058980.1"/>
    </source>
</evidence>
<gene>
    <name evidence="10" type="ORF">ABVK25_000272</name>
</gene>
<organism evidence="10 11">
    <name type="scientific">Lepraria finkii</name>
    <dbReference type="NCBI Taxonomy" id="1340010"/>
    <lineage>
        <taxon>Eukaryota</taxon>
        <taxon>Fungi</taxon>
        <taxon>Dikarya</taxon>
        <taxon>Ascomycota</taxon>
        <taxon>Pezizomycotina</taxon>
        <taxon>Lecanoromycetes</taxon>
        <taxon>OSLEUM clade</taxon>
        <taxon>Lecanoromycetidae</taxon>
        <taxon>Lecanorales</taxon>
        <taxon>Lecanorineae</taxon>
        <taxon>Stereocaulaceae</taxon>
        <taxon>Lepraria</taxon>
    </lineage>
</organism>
<sequence length="546" mass="58998">MSSMLPVAVYGLKVPAGDVMIPAIMDFPATFRITMAAIDPSAKPEHTSTANGNAPARATLKVVYDPNGTGEEDDSEESEDEQEYLQKLLAGGNSEEDEDDEDEDESSSDDEEKNGGPSDPSKTKKARKEAAVQEMMKALAEQKDSDDEMDVDKLPGVNGFAKKSKIDKGKGKANDKDLEEDDSEDGSEESLDGMEEVVLCTLDPEKTYQQPLDITFGDDQRVYFKVSGTHAIYLTGNYVIPVDDGHNHELHDGEDDDDEYDMSPDEDELEDDESDELDELEDPRITELASDEEQEAPKLVKKEELVQKGKNKRAREESSDNEAPASLDDIMAKSLKPAGPATNGATNGEPKLSKKQLKKLKNNAGKAVEAAVEGKDVKKDSVAGAKDSPAMKGDKKVQFAKNLEQGPAASPSTVKSDSDKGKPESKKEDGKPKASLGMTVVQGVEMDDKKLGSGPAAKKGNKVGMRYIGKLKDGKVFDANKKGKPFTFTLGSGDVIRGWDIGVTGMSVGGERRIVIPAELAYGKKKMPGIPANSELTFDLKLLEIK</sequence>
<comment type="similarity">
    <text evidence="3">Belongs to the FKBP-type PPIase family. FKBP3/4 subfamily.</text>
</comment>
<protein>
    <recommendedName>
        <fullName evidence="7">peptidylprolyl isomerase</fullName>
        <ecNumber evidence="7">5.2.1.8</ecNumber>
    </recommendedName>
</protein>
<keyword evidence="6 7" id="KW-0413">Isomerase</keyword>
<feature type="compositionally biased region" description="Acidic residues" evidence="8">
    <location>
        <begin position="70"/>
        <end position="83"/>
    </location>
</feature>
<evidence type="ECO:0000256" key="8">
    <source>
        <dbReference type="SAM" id="MobiDB-lite"/>
    </source>
</evidence>
<evidence type="ECO:0000313" key="11">
    <source>
        <dbReference type="Proteomes" id="UP001590951"/>
    </source>
</evidence>
<dbReference type="Pfam" id="PF17800">
    <property type="entry name" value="NPL"/>
    <property type="match status" value="1"/>
</dbReference>
<evidence type="ECO:0000256" key="5">
    <source>
        <dbReference type="ARBA" id="ARBA00023110"/>
    </source>
</evidence>
<evidence type="ECO:0000256" key="2">
    <source>
        <dbReference type="ARBA" id="ARBA00002221"/>
    </source>
</evidence>
<dbReference type="InterPro" id="IPR041232">
    <property type="entry name" value="NPL"/>
</dbReference>
<dbReference type="Gene3D" id="3.10.50.40">
    <property type="match status" value="1"/>
</dbReference>
<feature type="compositionally biased region" description="Basic and acidic residues" evidence="8">
    <location>
        <begin position="295"/>
        <end position="307"/>
    </location>
</feature>
<dbReference type="EMBL" id="JBHFEH010000001">
    <property type="protein sequence ID" value="KAL2058980.1"/>
    <property type="molecule type" value="Genomic_DNA"/>
</dbReference>
<evidence type="ECO:0000256" key="7">
    <source>
        <dbReference type="PROSITE-ProRule" id="PRU00277"/>
    </source>
</evidence>
<dbReference type="SUPFAM" id="SSF54534">
    <property type="entry name" value="FKBP-like"/>
    <property type="match status" value="1"/>
</dbReference>
<proteinExistence type="inferred from homology"/>